<sequence>MDKTHIIALVKNILNEIPKTLVTDVQIPKLSPCSLCDEEPRCPVYRCNKDIETTLSPSETELQEDPMELSPQMTEASCALQNKDAFSSAKNAIEPTSEICSKCSEAISPELSKPVVLLT</sequence>
<feature type="region of interest" description="Disordered" evidence="1">
    <location>
        <begin position="55"/>
        <end position="74"/>
    </location>
</feature>
<dbReference type="Proteomes" id="UP000789706">
    <property type="component" value="Unassembled WGS sequence"/>
</dbReference>
<organism evidence="2 3">
    <name type="scientific">Diversispora eburnea</name>
    <dbReference type="NCBI Taxonomy" id="1213867"/>
    <lineage>
        <taxon>Eukaryota</taxon>
        <taxon>Fungi</taxon>
        <taxon>Fungi incertae sedis</taxon>
        <taxon>Mucoromycota</taxon>
        <taxon>Glomeromycotina</taxon>
        <taxon>Glomeromycetes</taxon>
        <taxon>Diversisporales</taxon>
        <taxon>Diversisporaceae</taxon>
        <taxon>Diversispora</taxon>
    </lineage>
</organism>
<reference evidence="2" key="1">
    <citation type="submission" date="2021-06" db="EMBL/GenBank/DDBJ databases">
        <authorList>
            <person name="Kallberg Y."/>
            <person name="Tangrot J."/>
            <person name="Rosling A."/>
        </authorList>
    </citation>
    <scope>NUCLEOTIDE SEQUENCE</scope>
    <source>
        <strain evidence="2">AZ414A</strain>
    </source>
</reference>
<accession>A0A9N9BUB1</accession>
<comment type="caution">
    <text evidence="2">The sequence shown here is derived from an EMBL/GenBank/DDBJ whole genome shotgun (WGS) entry which is preliminary data.</text>
</comment>
<protein>
    <submittedName>
        <fullName evidence="2">1172_t:CDS:1</fullName>
    </submittedName>
</protein>
<evidence type="ECO:0000256" key="1">
    <source>
        <dbReference type="SAM" id="MobiDB-lite"/>
    </source>
</evidence>
<dbReference type="OrthoDB" id="6270329at2759"/>
<gene>
    <name evidence="2" type="ORF">DEBURN_LOCUS8527</name>
</gene>
<feature type="non-terminal residue" evidence="2">
    <location>
        <position position="119"/>
    </location>
</feature>
<dbReference type="EMBL" id="CAJVPK010001275">
    <property type="protein sequence ID" value="CAG8580010.1"/>
    <property type="molecule type" value="Genomic_DNA"/>
</dbReference>
<proteinExistence type="predicted"/>
<keyword evidence="3" id="KW-1185">Reference proteome</keyword>
<name>A0A9N9BUB1_9GLOM</name>
<evidence type="ECO:0000313" key="2">
    <source>
        <dbReference type="EMBL" id="CAG8580010.1"/>
    </source>
</evidence>
<dbReference type="AlphaFoldDB" id="A0A9N9BUB1"/>
<evidence type="ECO:0000313" key="3">
    <source>
        <dbReference type="Proteomes" id="UP000789706"/>
    </source>
</evidence>